<reference evidence="18" key="1">
    <citation type="submission" date="2015-08" db="EMBL/GenBank/DDBJ databases">
        <title>Genome sequence of the strict anaerobe Clostridium homopropionicum LuHBu1 (DSM 5847T).</title>
        <authorList>
            <person name="Poehlein A."/>
            <person name="Beck M."/>
            <person name="Schiel-Bengelsdorf B."/>
            <person name="Bengelsdorf F.R."/>
            <person name="Daniel R."/>
            <person name="Duerre P."/>
        </authorList>
    </citation>
    <scope>NUCLEOTIDE SEQUENCE [LARGE SCALE GENOMIC DNA]</scope>
    <source>
        <strain evidence="18">DSM 5847</strain>
    </source>
</reference>
<dbReference type="STRING" id="36844.SAMN04488501_101114"/>
<dbReference type="CDD" id="cd00075">
    <property type="entry name" value="HATPase"/>
    <property type="match status" value="1"/>
</dbReference>
<evidence type="ECO:0000256" key="8">
    <source>
        <dbReference type="ARBA" id="ARBA00022741"/>
    </source>
</evidence>
<dbReference type="InterPro" id="IPR003594">
    <property type="entry name" value="HATPase_dom"/>
</dbReference>
<dbReference type="SMART" id="SM00387">
    <property type="entry name" value="HATPase_c"/>
    <property type="match status" value="1"/>
</dbReference>
<dbReference type="InterPro" id="IPR036890">
    <property type="entry name" value="HATPase_C_sf"/>
</dbReference>
<dbReference type="InterPro" id="IPR003660">
    <property type="entry name" value="HAMP_dom"/>
</dbReference>
<organism evidence="17 18">
    <name type="scientific">Clostridium homopropionicum DSM 5847</name>
    <dbReference type="NCBI Taxonomy" id="1121318"/>
    <lineage>
        <taxon>Bacteria</taxon>
        <taxon>Bacillati</taxon>
        <taxon>Bacillota</taxon>
        <taxon>Clostridia</taxon>
        <taxon>Eubacteriales</taxon>
        <taxon>Clostridiaceae</taxon>
        <taxon>Clostridium</taxon>
    </lineage>
</organism>
<feature type="domain" description="HAMP" evidence="16">
    <location>
        <begin position="214"/>
        <end position="266"/>
    </location>
</feature>
<keyword evidence="6 17" id="KW-0808">Transferase</keyword>
<keyword evidence="12" id="KW-0902">Two-component regulatory system</keyword>
<dbReference type="Pfam" id="PF00672">
    <property type="entry name" value="HAMP"/>
    <property type="match status" value="1"/>
</dbReference>
<keyword evidence="4" id="KW-1003">Cell membrane</keyword>
<accession>A0A0L6Z665</accession>
<keyword evidence="10" id="KW-0067">ATP-binding</keyword>
<evidence type="ECO:0000256" key="9">
    <source>
        <dbReference type="ARBA" id="ARBA00022777"/>
    </source>
</evidence>
<dbReference type="PROSITE" id="PS50885">
    <property type="entry name" value="HAMP"/>
    <property type="match status" value="1"/>
</dbReference>
<dbReference type="InterPro" id="IPR050398">
    <property type="entry name" value="HssS/ArlS-like"/>
</dbReference>
<dbReference type="EC" id="2.7.13.3" evidence="3"/>
<protein>
    <recommendedName>
        <fullName evidence="3">histidine kinase</fullName>
        <ecNumber evidence="3">2.7.13.3</ecNumber>
    </recommendedName>
</protein>
<dbReference type="Pfam" id="PF02518">
    <property type="entry name" value="HATPase_c"/>
    <property type="match status" value="1"/>
</dbReference>
<name>A0A0L6Z665_9CLOT</name>
<evidence type="ECO:0000256" key="2">
    <source>
        <dbReference type="ARBA" id="ARBA00004651"/>
    </source>
</evidence>
<dbReference type="PANTHER" id="PTHR45528:SF1">
    <property type="entry name" value="SENSOR HISTIDINE KINASE CPXA"/>
    <property type="match status" value="1"/>
</dbReference>
<evidence type="ECO:0000313" key="18">
    <source>
        <dbReference type="Proteomes" id="UP000037043"/>
    </source>
</evidence>
<dbReference type="Gene3D" id="1.10.287.130">
    <property type="match status" value="1"/>
</dbReference>
<evidence type="ECO:0000256" key="5">
    <source>
        <dbReference type="ARBA" id="ARBA00022553"/>
    </source>
</evidence>
<dbReference type="InterPro" id="IPR036097">
    <property type="entry name" value="HisK_dim/P_sf"/>
</dbReference>
<evidence type="ECO:0000256" key="6">
    <source>
        <dbReference type="ARBA" id="ARBA00022679"/>
    </source>
</evidence>
<evidence type="ECO:0000256" key="3">
    <source>
        <dbReference type="ARBA" id="ARBA00012438"/>
    </source>
</evidence>
<dbReference type="GO" id="GO:0000155">
    <property type="term" value="F:phosphorelay sensor kinase activity"/>
    <property type="evidence" value="ECO:0007669"/>
    <property type="project" value="InterPro"/>
</dbReference>
<dbReference type="Gene3D" id="3.30.565.10">
    <property type="entry name" value="Histidine kinase-like ATPase, C-terminal domain"/>
    <property type="match status" value="1"/>
</dbReference>
<evidence type="ECO:0000256" key="4">
    <source>
        <dbReference type="ARBA" id="ARBA00022475"/>
    </source>
</evidence>
<evidence type="ECO:0000256" key="7">
    <source>
        <dbReference type="ARBA" id="ARBA00022692"/>
    </source>
</evidence>
<dbReference type="Proteomes" id="UP000037043">
    <property type="component" value="Unassembled WGS sequence"/>
</dbReference>
<dbReference type="SUPFAM" id="SSF55874">
    <property type="entry name" value="ATPase domain of HSP90 chaperone/DNA topoisomerase II/histidine kinase"/>
    <property type="match status" value="1"/>
</dbReference>
<evidence type="ECO:0000256" key="1">
    <source>
        <dbReference type="ARBA" id="ARBA00000085"/>
    </source>
</evidence>
<dbReference type="AlphaFoldDB" id="A0A0L6Z665"/>
<gene>
    <name evidence="17" type="primary">cssS_2</name>
    <name evidence="17" type="ORF">CLHOM_33660</name>
</gene>
<evidence type="ECO:0000259" key="15">
    <source>
        <dbReference type="PROSITE" id="PS50109"/>
    </source>
</evidence>
<evidence type="ECO:0000313" key="17">
    <source>
        <dbReference type="EMBL" id="KOA18464.1"/>
    </source>
</evidence>
<comment type="caution">
    <text evidence="17">The sequence shown here is derived from an EMBL/GenBank/DDBJ whole genome shotgun (WGS) entry which is preliminary data.</text>
</comment>
<sequence length="482" mass="54871">MKINSIKWKILKYNIIIIVLLVALTTVIFNIAVRLYFEKDIIEQLNKVAEHIEKTALQHGPDFFPVPRKEPPPKPQPSNDIYRYYFMLDRSSKESITVLNADYILLDKNKDLITPSPKNPYNPPDNTLNEIISKIGNLENFQGEKQVKFYLSNTEYAAVIKSVSDKNSFGLGWIIIYSSLQKVNQLQLGINFILFIIFIFSSIIIIIFSSFLSKKISAPLSSLNQHISSIGERKFDTKINIPVYDEFREVITNFNSMSNKLEIHDRAQKTFLQNASHEFRTPLMSIQSYAEGIKYNVIDTNTAANIIISETNRMTHLVEDLLYLSRLDAIEENYTYTLLNFTDLLGNCIKRISGIALSNNIKIVTNNTKEIIKVYGDEEKLSRAIINVANNCIRYADNIVEIHMMPICSSKIKLTICDDGPGFDLNDLPHIFDRFYKGEKGNFGLGLAISKNIIERHKGKITAENSTAGAIFIIELCIANNC</sequence>
<dbReference type="EMBL" id="LHUR01000042">
    <property type="protein sequence ID" value="KOA18464.1"/>
    <property type="molecule type" value="Genomic_DNA"/>
</dbReference>
<dbReference type="RefSeq" id="WP_052222808.1">
    <property type="nucleotide sequence ID" value="NZ_LHUR01000042.1"/>
</dbReference>
<feature type="transmembrane region" description="Helical" evidence="14">
    <location>
        <begin position="188"/>
        <end position="212"/>
    </location>
</feature>
<dbReference type="CDD" id="cd06225">
    <property type="entry name" value="HAMP"/>
    <property type="match status" value="1"/>
</dbReference>
<evidence type="ECO:0000256" key="11">
    <source>
        <dbReference type="ARBA" id="ARBA00022989"/>
    </source>
</evidence>
<dbReference type="InterPro" id="IPR004358">
    <property type="entry name" value="Sig_transdc_His_kin-like_C"/>
</dbReference>
<evidence type="ECO:0000259" key="16">
    <source>
        <dbReference type="PROSITE" id="PS50885"/>
    </source>
</evidence>
<keyword evidence="13 14" id="KW-0472">Membrane</keyword>
<dbReference type="GO" id="GO:0005886">
    <property type="term" value="C:plasma membrane"/>
    <property type="evidence" value="ECO:0007669"/>
    <property type="project" value="UniProtKB-SubCell"/>
</dbReference>
<dbReference type="Gene3D" id="6.10.340.10">
    <property type="match status" value="1"/>
</dbReference>
<evidence type="ECO:0000256" key="13">
    <source>
        <dbReference type="ARBA" id="ARBA00023136"/>
    </source>
</evidence>
<evidence type="ECO:0000256" key="14">
    <source>
        <dbReference type="SAM" id="Phobius"/>
    </source>
</evidence>
<dbReference type="SUPFAM" id="SSF47384">
    <property type="entry name" value="Homodimeric domain of signal transducing histidine kinase"/>
    <property type="match status" value="1"/>
</dbReference>
<comment type="subcellular location">
    <subcellularLocation>
        <location evidence="2">Cell membrane</location>
        <topology evidence="2">Multi-pass membrane protein</topology>
    </subcellularLocation>
</comment>
<proteinExistence type="predicted"/>
<keyword evidence="9 17" id="KW-0418">Kinase</keyword>
<dbReference type="InterPro" id="IPR003661">
    <property type="entry name" value="HisK_dim/P_dom"/>
</dbReference>
<comment type="catalytic activity">
    <reaction evidence="1">
        <text>ATP + protein L-histidine = ADP + protein N-phospho-L-histidine.</text>
        <dbReference type="EC" id="2.7.13.3"/>
    </reaction>
</comment>
<dbReference type="SMART" id="SM00304">
    <property type="entry name" value="HAMP"/>
    <property type="match status" value="1"/>
</dbReference>
<keyword evidence="18" id="KW-1185">Reference proteome</keyword>
<dbReference type="GO" id="GO:0005524">
    <property type="term" value="F:ATP binding"/>
    <property type="evidence" value="ECO:0007669"/>
    <property type="project" value="UniProtKB-KW"/>
</dbReference>
<feature type="domain" description="Histidine kinase" evidence="15">
    <location>
        <begin position="274"/>
        <end position="480"/>
    </location>
</feature>
<keyword evidence="11 14" id="KW-1133">Transmembrane helix</keyword>
<dbReference type="InterPro" id="IPR005467">
    <property type="entry name" value="His_kinase_dom"/>
</dbReference>
<dbReference type="CDD" id="cd00082">
    <property type="entry name" value="HisKA"/>
    <property type="match status" value="1"/>
</dbReference>
<dbReference type="PRINTS" id="PR00344">
    <property type="entry name" value="BCTRLSENSOR"/>
</dbReference>
<dbReference type="PROSITE" id="PS50109">
    <property type="entry name" value="HIS_KIN"/>
    <property type="match status" value="1"/>
</dbReference>
<dbReference type="PATRIC" id="fig|1121318.3.peg.3361"/>
<evidence type="ECO:0000256" key="12">
    <source>
        <dbReference type="ARBA" id="ARBA00023012"/>
    </source>
</evidence>
<dbReference type="PANTHER" id="PTHR45528">
    <property type="entry name" value="SENSOR HISTIDINE KINASE CPXA"/>
    <property type="match status" value="1"/>
</dbReference>
<keyword evidence="5" id="KW-0597">Phosphoprotein</keyword>
<dbReference type="Pfam" id="PF00512">
    <property type="entry name" value="HisKA"/>
    <property type="match status" value="1"/>
</dbReference>
<evidence type="ECO:0000256" key="10">
    <source>
        <dbReference type="ARBA" id="ARBA00022840"/>
    </source>
</evidence>
<keyword evidence="7 14" id="KW-0812">Transmembrane</keyword>
<dbReference type="SMART" id="SM00388">
    <property type="entry name" value="HisKA"/>
    <property type="match status" value="1"/>
</dbReference>
<dbReference type="FunFam" id="1.10.287.130:FF:000001">
    <property type="entry name" value="Two-component sensor histidine kinase"/>
    <property type="match status" value="1"/>
</dbReference>
<keyword evidence="8" id="KW-0547">Nucleotide-binding</keyword>
<feature type="transmembrane region" description="Helical" evidence="14">
    <location>
        <begin position="15"/>
        <end position="37"/>
    </location>
</feature>